<keyword evidence="3" id="KW-1185">Reference proteome</keyword>
<dbReference type="Pfam" id="PF18906">
    <property type="entry name" value="Phage_tube_2"/>
    <property type="match status" value="1"/>
</dbReference>
<dbReference type="AlphaFoldDB" id="A0A1S9ZV42"/>
<dbReference type="OrthoDB" id="6571799at2"/>
<accession>A0A1S9ZV42</accession>
<reference evidence="1 3" key="1">
    <citation type="submission" date="2017-02" db="EMBL/GenBank/DDBJ databases">
        <title>Draft genome sequence of Moraxella caviae CCUG 355 type strain.</title>
        <authorList>
            <person name="Engstrom-Jakobsson H."/>
            <person name="Salva-Serra F."/>
            <person name="Thorell K."/>
            <person name="Gonzales-Siles L."/>
            <person name="Karlsson R."/>
            <person name="Boulund F."/>
            <person name="Engstrand L."/>
            <person name="Moore E."/>
        </authorList>
    </citation>
    <scope>NUCLEOTIDE SEQUENCE [LARGE SCALE GENOMIC DNA]</scope>
    <source>
        <strain evidence="1 3">CCUG 355</strain>
    </source>
</reference>
<reference evidence="2 4" key="2">
    <citation type="submission" date="2018-06" db="EMBL/GenBank/DDBJ databases">
        <authorList>
            <consortium name="Pathogen Informatics"/>
            <person name="Doyle S."/>
        </authorList>
    </citation>
    <scope>NUCLEOTIDE SEQUENCE [LARGE SCALE GENOMIC DNA]</scope>
    <source>
        <strain evidence="2 4">NCTC10293</strain>
    </source>
</reference>
<protein>
    <submittedName>
        <fullName evidence="1">Uncharacterized protein</fullName>
    </submittedName>
</protein>
<proteinExistence type="predicted"/>
<sequence>MSRGNKVVLSIAPQTDVNIKPQSGWQTLPRKSDSLNHSVELTDSETINDSRLKSAGMPTSATAEGDVEVEFAKGAYDALLEAAAHSTWDNNVLRLGGDEVRAFAIEKAYTDTNPPQHHLFKGMRVNTLSIDIPETGFIGVSFGFMGAGYEQGSAAYATGTKTADISQKASSLTVGDIKINGSTMQGVGCVTGFKFELNNNIEKQACLGAGLYGSKLLEMMAEMSGSLTLAYSAKTQEILNKALTGETVQIEATINTPDGSSYVLNIPKAQVSGDLPSGGATDILSADVNYTVIADDKSDAPTLTRTLA</sequence>
<evidence type="ECO:0000313" key="3">
    <source>
        <dbReference type="Proteomes" id="UP000190435"/>
    </source>
</evidence>
<evidence type="ECO:0000313" key="1">
    <source>
        <dbReference type="EMBL" id="OOR87280.1"/>
    </source>
</evidence>
<dbReference type="EMBL" id="UGQE01000004">
    <property type="protein sequence ID" value="STZ14054.1"/>
    <property type="molecule type" value="Genomic_DNA"/>
</dbReference>
<evidence type="ECO:0000313" key="4">
    <source>
        <dbReference type="Proteomes" id="UP000255279"/>
    </source>
</evidence>
<dbReference type="Proteomes" id="UP000255279">
    <property type="component" value="Unassembled WGS sequence"/>
</dbReference>
<dbReference type="EMBL" id="MUXU01000078">
    <property type="protein sequence ID" value="OOR87280.1"/>
    <property type="molecule type" value="Genomic_DNA"/>
</dbReference>
<gene>
    <name evidence="1" type="ORF">B0181_10545</name>
    <name evidence="2" type="ORF">NCTC10293_01643</name>
</gene>
<name>A0A1S9ZV42_9GAMM</name>
<evidence type="ECO:0000313" key="2">
    <source>
        <dbReference type="EMBL" id="STZ14054.1"/>
    </source>
</evidence>
<dbReference type="RefSeq" id="WP_078277449.1">
    <property type="nucleotide sequence ID" value="NZ_MUXU01000078.1"/>
</dbReference>
<dbReference type="STRING" id="34060.B0181_10545"/>
<dbReference type="InterPro" id="IPR044000">
    <property type="entry name" value="Phage_tube_2"/>
</dbReference>
<dbReference type="Proteomes" id="UP000190435">
    <property type="component" value="Unassembled WGS sequence"/>
</dbReference>
<organism evidence="1 3">
    <name type="scientific">Moraxella caviae</name>
    <dbReference type="NCBI Taxonomy" id="34060"/>
    <lineage>
        <taxon>Bacteria</taxon>
        <taxon>Pseudomonadati</taxon>
        <taxon>Pseudomonadota</taxon>
        <taxon>Gammaproteobacteria</taxon>
        <taxon>Moraxellales</taxon>
        <taxon>Moraxellaceae</taxon>
        <taxon>Moraxella</taxon>
    </lineage>
</organism>